<protein>
    <recommendedName>
        <fullName evidence="1">Peptidase M26 N-terminal domain-containing protein</fullName>
    </recommendedName>
</protein>
<proteinExistence type="predicted"/>
<dbReference type="InterPro" id="IPR011050">
    <property type="entry name" value="Pectin_lyase_fold/virulence"/>
</dbReference>
<evidence type="ECO:0000313" key="2">
    <source>
        <dbReference type="EMBL" id="GLI57380.1"/>
    </source>
</evidence>
<gene>
    <name evidence="2" type="ORF">PM10SUCC1_28940</name>
</gene>
<dbReference type="GO" id="GO:0004222">
    <property type="term" value="F:metalloendopeptidase activity"/>
    <property type="evidence" value="ECO:0007669"/>
    <property type="project" value="InterPro"/>
</dbReference>
<dbReference type="Gene3D" id="2.160.20.110">
    <property type="match status" value="1"/>
</dbReference>
<comment type="caution">
    <text evidence="2">The sequence shown here is derived from an EMBL/GenBank/DDBJ whole genome shotgun (WGS) entry which is preliminary data.</text>
</comment>
<dbReference type="RefSeq" id="WP_281836968.1">
    <property type="nucleotide sequence ID" value="NZ_BSDY01000017.1"/>
</dbReference>
<dbReference type="EMBL" id="BSDY01000017">
    <property type="protein sequence ID" value="GLI57380.1"/>
    <property type="molecule type" value="Genomic_DNA"/>
</dbReference>
<feature type="domain" description="Peptidase M26 N-terminal" evidence="1">
    <location>
        <begin position="1251"/>
        <end position="1352"/>
    </location>
</feature>
<dbReference type="InterPro" id="IPR008006">
    <property type="entry name" value="Peptidase_M26_N_dom"/>
</dbReference>
<dbReference type="GO" id="GO:0008270">
    <property type="term" value="F:zinc ion binding"/>
    <property type="evidence" value="ECO:0007669"/>
    <property type="project" value="InterPro"/>
</dbReference>
<dbReference type="GO" id="GO:0016020">
    <property type="term" value="C:membrane"/>
    <property type="evidence" value="ECO:0007669"/>
    <property type="project" value="InterPro"/>
</dbReference>
<reference evidence="2" key="1">
    <citation type="submission" date="2022-12" db="EMBL/GenBank/DDBJ databases">
        <title>Reference genome sequencing for broad-spectrum identification of bacterial and archaeal isolates by mass spectrometry.</title>
        <authorList>
            <person name="Sekiguchi Y."/>
            <person name="Tourlousse D.M."/>
        </authorList>
    </citation>
    <scope>NUCLEOTIDE SEQUENCE</scope>
    <source>
        <strain evidence="2">10succ1</strain>
    </source>
</reference>
<keyword evidence="3" id="KW-1185">Reference proteome</keyword>
<evidence type="ECO:0000259" key="1">
    <source>
        <dbReference type="Pfam" id="PF05342"/>
    </source>
</evidence>
<dbReference type="Proteomes" id="UP001144471">
    <property type="component" value="Unassembled WGS sequence"/>
</dbReference>
<sequence>MRVSVTGDKKIAYLKGALLSRRIVNKRKEELLKESNAYDLYHIAEADRYVRRLGISESSESKSEAKSSTEYEYNKRYQLAKKTNFLSEYDGNDLKRIKVEQSMNYLWENDGIAASKNKLSQIEREAVKEFDSTGKDLRKSVKRYRYDDNKNLKWVEEPRFHEEDNKWYRTWEAVGRNKEGLVTASKSSVLTDGTGHSLETGSFVIYSAGKNYPIAEFSNLPILRGCQAHVSYIGFADYEESKNLSSLKDMGWILSVNDFKVLSSGGGKSRNNVLLAMKETEIRVGKDTVSVDSFVGGFVNPGRGEIRVEVDGEAVLKVSGERWQYIEVPVQSGKGLCLSLPEGAIVDMLWCKPEGTAIEINTYTNDQKQQTYKINNNVGTRFYYNNATGLLRTTYQEDLHSGETMEASIALGGYGRFGNKMYIAKGEEIKAPTNENYLFSLQSLGEKILNLDSLNEMPPIDGGVFWEGECEEEHFHNEISVEISSNNLGKIGKITYQPTSKEESGAQRGKYIFEQPGETDKIIVEDALFYKQWNVVLSSGTLLFFAGGKLLLAEVFSKEVVGPYSLSANKSFNNNIIFDSPNIMVDISNGAGDTIQKQGIVSIDGKPHLRAEQIIYNGSGDVILKSKRISLTHQDVKFLEYIPDLVELDWNNELRIGGRVEEYYMDMKLSTAPAAYLKLERDGVGRVTKETKDITDLGLVAGEGERQTLVSTSYNSTSDSLGRDYNKEYYKSKKREMKYDIKRNSETNFKMVTEDIGTDLQGREFYRSLKGPTEEVTKKIAHERGKGAERITHEIVEGCEESREISTTVLPDVYDRVIMRSEPDIVGGVITVRDSLGRKRFVNDVLDGEGNRSPHWRYFLYDRIGRLKEEGTVSGLEALDSIEKLVEAADNIEFPEDGKNTTISYFYGIEGMLETNSDMEQLKNLDGNLTKVVTFTGVKEVTTHYSYDGFGRITGIGTKLNDEKMEVVSYEYNGINKPTKVSHPKAEILYKYDTLGRMESVTVNGVVVASDYIYDLYDRVVEKRMSEIIERRRYNLNDSLEHVRYFTKEDSADNLLYSESLDYDGDEYNQGYITGIEERTNSKRTTKKYAYDYRGRLISSESKDEDSGITDSITYSYDLYGNMLEKKKNEESTSYLHENSNNQLTVYWSDDREPNYISYNDMGDTVSKTFYSSEAGAWKKKTYRYEEGTRRLKEVVLEDEKPETIHGSMSCKVTYVYDHLGRRVSKTHKDVPRNPDDITGSRIYSARQFCNMNPYGNYELVCDIDMNEITSDPSAGNYPKTDVIFKGTLDGGGYTVKNLRLDGTSLFAEMKGGAKVRNLKFENVKFLDKSDSYLIASKMYAGTLIDNVLVDGLSSGHGSTSATFIRRTISESGVEPPTIKNCEIRNAEFGCNLYAIAHSFRGKLLNCVIEGITGSHYRYMPFLFSIIYDEADIENCVVALGNRIGEDIRIISIGTNPTIRNCYIDQERYASSYSVFPFLKESTRTLQDPQFYRSINWDQNLWDMKDGEYPTLRTFKGECPQKPL</sequence>
<dbReference type="SUPFAM" id="SSF51126">
    <property type="entry name" value="Pectin lyase-like"/>
    <property type="match status" value="1"/>
</dbReference>
<accession>A0A9W6LPU6</accession>
<organism evidence="2 3">
    <name type="scientific">Propionigenium maris DSM 9537</name>
    <dbReference type="NCBI Taxonomy" id="1123000"/>
    <lineage>
        <taxon>Bacteria</taxon>
        <taxon>Fusobacteriati</taxon>
        <taxon>Fusobacteriota</taxon>
        <taxon>Fusobacteriia</taxon>
        <taxon>Fusobacteriales</taxon>
        <taxon>Fusobacteriaceae</taxon>
        <taxon>Propionigenium</taxon>
    </lineage>
</organism>
<dbReference type="Pfam" id="PF05342">
    <property type="entry name" value="Peptidase_M26_N"/>
    <property type="match status" value="1"/>
</dbReference>
<name>A0A9W6LPU6_9FUSO</name>
<dbReference type="Gene3D" id="2.180.10.10">
    <property type="entry name" value="RHS repeat-associated core"/>
    <property type="match status" value="1"/>
</dbReference>
<evidence type="ECO:0000313" key="3">
    <source>
        <dbReference type="Proteomes" id="UP001144471"/>
    </source>
</evidence>